<dbReference type="SUPFAM" id="SSF48264">
    <property type="entry name" value="Cytochrome P450"/>
    <property type="match status" value="1"/>
</dbReference>
<dbReference type="PANTHER" id="PTHR24305">
    <property type="entry name" value="CYTOCHROME P450"/>
    <property type="match status" value="1"/>
</dbReference>
<dbReference type="AlphaFoldDB" id="A0A8H5LKD9"/>
<keyword evidence="12" id="KW-0472">Membrane</keyword>
<gene>
    <name evidence="15" type="ORF">D9757_013943</name>
</gene>
<keyword evidence="5 13" id="KW-0349">Heme</keyword>
<dbReference type="EMBL" id="JAACJN010000214">
    <property type="protein sequence ID" value="KAF5360323.1"/>
    <property type="molecule type" value="Genomic_DNA"/>
</dbReference>
<evidence type="ECO:0000256" key="12">
    <source>
        <dbReference type="ARBA" id="ARBA00023136"/>
    </source>
</evidence>
<dbReference type="Pfam" id="PF00067">
    <property type="entry name" value="p450"/>
    <property type="match status" value="1"/>
</dbReference>
<dbReference type="InterPro" id="IPR050121">
    <property type="entry name" value="Cytochrome_P450_monoxygenase"/>
</dbReference>
<dbReference type="GO" id="GO:0020037">
    <property type="term" value="F:heme binding"/>
    <property type="evidence" value="ECO:0007669"/>
    <property type="project" value="InterPro"/>
</dbReference>
<keyword evidence="7 13" id="KW-0479">Metal-binding</keyword>
<evidence type="ECO:0000256" key="8">
    <source>
        <dbReference type="ARBA" id="ARBA00022989"/>
    </source>
</evidence>
<evidence type="ECO:0000256" key="7">
    <source>
        <dbReference type="ARBA" id="ARBA00022723"/>
    </source>
</evidence>
<evidence type="ECO:0008006" key="17">
    <source>
        <dbReference type="Google" id="ProtNLM"/>
    </source>
</evidence>
<proteinExistence type="inferred from homology"/>
<dbReference type="InterPro" id="IPR036396">
    <property type="entry name" value="Cyt_P450_sf"/>
</dbReference>
<accession>A0A8H5LKD9</accession>
<evidence type="ECO:0000256" key="4">
    <source>
        <dbReference type="ARBA" id="ARBA00010617"/>
    </source>
</evidence>
<evidence type="ECO:0000256" key="9">
    <source>
        <dbReference type="ARBA" id="ARBA00023002"/>
    </source>
</evidence>
<organism evidence="15 16">
    <name type="scientific">Collybiopsis confluens</name>
    <dbReference type="NCBI Taxonomy" id="2823264"/>
    <lineage>
        <taxon>Eukaryota</taxon>
        <taxon>Fungi</taxon>
        <taxon>Dikarya</taxon>
        <taxon>Basidiomycota</taxon>
        <taxon>Agaricomycotina</taxon>
        <taxon>Agaricomycetes</taxon>
        <taxon>Agaricomycetidae</taxon>
        <taxon>Agaricales</taxon>
        <taxon>Marasmiineae</taxon>
        <taxon>Omphalotaceae</taxon>
        <taxon>Collybiopsis</taxon>
    </lineage>
</organism>
<dbReference type="InterPro" id="IPR001128">
    <property type="entry name" value="Cyt_P450"/>
</dbReference>
<keyword evidence="9 14" id="KW-0560">Oxidoreductase</keyword>
<keyword evidence="11 14" id="KW-0503">Monooxygenase</keyword>
<evidence type="ECO:0000256" key="5">
    <source>
        <dbReference type="ARBA" id="ARBA00022617"/>
    </source>
</evidence>
<keyword evidence="8" id="KW-1133">Transmembrane helix</keyword>
<keyword evidence="16" id="KW-1185">Reference proteome</keyword>
<dbReference type="InterPro" id="IPR002403">
    <property type="entry name" value="Cyt_P450_E_grp-IV"/>
</dbReference>
<evidence type="ECO:0000256" key="10">
    <source>
        <dbReference type="ARBA" id="ARBA00023004"/>
    </source>
</evidence>
<evidence type="ECO:0000256" key="3">
    <source>
        <dbReference type="ARBA" id="ARBA00004721"/>
    </source>
</evidence>
<protein>
    <recommendedName>
        <fullName evidence="17">Cytochrome P450</fullName>
    </recommendedName>
</protein>
<feature type="binding site" description="axial binding residue" evidence="13">
    <location>
        <position position="438"/>
    </location>
    <ligand>
        <name>heme</name>
        <dbReference type="ChEBI" id="CHEBI:30413"/>
    </ligand>
    <ligandPart>
        <name>Fe</name>
        <dbReference type="ChEBI" id="CHEBI:18248"/>
    </ligandPart>
</feature>
<comment type="similarity">
    <text evidence="4 14">Belongs to the cytochrome P450 family.</text>
</comment>
<dbReference type="PROSITE" id="PS00086">
    <property type="entry name" value="CYTOCHROME_P450"/>
    <property type="match status" value="1"/>
</dbReference>
<dbReference type="CDD" id="cd11062">
    <property type="entry name" value="CYP58-like"/>
    <property type="match status" value="1"/>
</dbReference>
<dbReference type="GO" id="GO:0004497">
    <property type="term" value="F:monooxygenase activity"/>
    <property type="evidence" value="ECO:0007669"/>
    <property type="project" value="UniProtKB-KW"/>
</dbReference>
<dbReference type="OrthoDB" id="1470350at2759"/>
<dbReference type="PRINTS" id="PR00465">
    <property type="entry name" value="EP450IV"/>
</dbReference>
<evidence type="ECO:0000256" key="13">
    <source>
        <dbReference type="PIRSR" id="PIRSR602403-1"/>
    </source>
</evidence>
<comment type="cofactor">
    <cofactor evidence="1 13">
        <name>heme</name>
        <dbReference type="ChEBI" id="CHEBI:30413"/>
    </cofactor>
</comment>
<evidence type="ECO:0000313" key="16">
    <source>
        <dbReference type="Proteomes" id="UP000518752"/>
    </source>
</evidence>
<evidence type="ECO:0000256" key="14">
    <source>
        <dbReference type="RuleBase" id="RU000461"/>
    </source>
</evidence>
<comment type="pathway">
    <text evidence="3">Secondary metabolite biosynthesis; terpenoid biosynthesis.</text>
</comment>
<dbReference type="Gene3D" id="1.10.630.10">
    <property type="entry name" value="Cytochrome P450"/>
    <property type="match status" value="1"/>
</dbReference>
<dbReference type="InterPro" id="IPR017972">
    <property type="entry name" value="Cyt_P450_CS"/>
</dbReference>
<dbReference type="GO" id="GO:0005506">
    <property type="term" value="F:iron ion binding"/>
    <property type="evidence" value="ECO:0007669"/>
    <property type="project" value="InterPro"/>
</dbReference>
<sequence length="456" mass="51652">MYLLLFIFLTLVYGLSVVVYRLFVHPLAKYPGPFWAKITDGFEIYHNINVGGGLVTEIERLHKLYGPVVRVGPNTLHFNYPQAYHDIYTYGSTLTKEPGFYHGTGAHVITSTFSLVEPHAAKVRRGIMAPLFSRRAIIEIEYEIQEKIDKFIDLLEQSNTSPTPSIEMATAYRSLTLDIITSYCFAECPNTLIPGFSHPLVHNVTETFRDFWIQRHFPIVTKLVNEGPQNLILWLFPKFKPYAKFRADFERQIDKLIADPDILSKVEHETIYSHLLAPKGSDRLSRDALLHEAMLLTGAGSDTIGNASYVGTFYALKDKEIRSRLFQELSEAWPEKDRPFSSTALEKLPYLTAFIKEALRFSVGVIHPLPRVVNANTPSIGNLKLPPGTIVEMSALFMHMDPNVFPDPEVFNPDRWLGGEKTEMMQNLVPFSKGPRICVGLKYVSSPVSLMIGRTI</sequence>
<dbReference type="GO" id="GO:0016020">
    <property type="term" value="C:membrane"/>
    <property type="evidence" value="ECO:0007669"/>
    <property type="project" value="UniProtKB-SubCell"/>
</dbReference>
<dbReference type="Proteomes" id="UP000518752">
    <property type="component" value="Unassembled WGS sequence"/>
</dbReference>
<comment type="subcellular location">
    <subcellularLocation>
        <location evidence="2">Membrane</location>
    </subcellularLocation>
</comment>
<evidence type="ECO:0000256" key="11">
    <source>
        <dbReference type="ARBA" id="ARBA00023033"/>
    </source>
</evidence>
<keyword evidence="10 13" id="KW-0408">Iron</keyword>
<dbReference type="GO" id="GO:0016705">
    <property type="term" value="F:oxidoreductase activity, acting on paired donors, with incorporation or reduction of molecular oxygen"/>
    <property type="evidence" value="ECO:0007669"/>
    <property type="project" value="InterPro"/>
</dbReference>
<name>A0A8H5LKD9_9AGAR</name>
<dbReference type="PANTHER" id="PTHR24305:SF166">
    <property type="entry name" value="CYTOCHROME P450 12A4, MITOCHONDRIAL-RELATED"/>
    <property type="match status" value="1"/>
</dbReference>
<evidence type="ECO:0000313" key="15">
    <source>
        <dbReference type="EMBL" id="KAF5360323.1"/>
    </source>
</evidence>
<evidence type="ECO:0000256" key="1">
    <source>
        <dbReference type="ARBA" id="ARBA00001971"/>
    </source>
</evidence>
<reference evidence="15 16" key="1">
    <citation type="journal article" date="2020" name="ISME J.">
        <title>Uncovering the hidden diversity of litter-decomposition mechanisms in mushroom-forming fungi.</title>
        <authorList>
            <person name="Floudas D."/>
            <person name="Bentzer J."/>
            <person name="Ahren D."/>
            <person name="Johansson T."/>
            <person name="Persson P."/>
            <person name="Tunlid A."/>
        </authorList>
    </citation>
    <scope>NUCLEOTIDE SEQUENCE [LARGE SCALE GENOMIC DNA]</scope>
    <source>
        <strain evidence="15 16">CBS 406.79</strain>
    </source>
</reference>
<comment type="caution">
    <text evidence="15">The sequence shown here is derived from an EMBL/GenBank/DDBJ whole genome shotgun (WGS) entry which is preliminary data.</text>
</comment>
<evidence type="ECO:0000256" key="2">
    <source>
        <dbReference type="ARBA" id="ARBA00004370"/>
    </source>
</evidence>
<keyword evidence="6" id="KW-0812">Transmembrane</keyword>
<evidence type="ECO:0000256" key="6">
    <source>
        <dbReference type="ARBA" id="ARBA00022692"/>
    </source>
</evidence>